<evidence type="ECO:0000256" key="1">
    <source>
        <dbReference type="SAM" id="Phobius"/>
    </source>
</evidence>
<organism evidence="2 3">
    <name type="scientific">Niallia taxi</name>
    <dbReference type="NCBI Taxonomy" id="2499688"/>
    <lineage>
        <taxon>Bacteria</taxon>
        <taxon>Bacillati</taxon>
        <taxon>Bacillota</taxon>
        <taxon>Bacilli</taxon>
        <taxon>Bacillales</taxon>
        <taxon>Bacillaceae</taxon>
        <taxon>Niallia</taxon>
    </lineage>
</organism>
<feature type="transmembrane region" description="Helical" evidence="1">
    <location>
        <begin position="72"/>
        <end position="89"/>
    </location>
</feature>
<evidence type="ECO:0000313" key="2">
    <source>
        <dbReference type="EMBL" id="RVT58250.1"/>
    </source>
</evidence>
<feature type="transmembrane region" description="Helical" evidence="1">
    <location>
        <begin position="6"/>
        <end position="23"/>
    </location>
</feature>
<keyword evidence="1" id="KW-1133">Transmembrane helix</keyword>
<feature type="transmembrane region" description="Helical" evidence="1">
    <location>
        <begin position="101"/>
        <end position="118"/>
    </location>
</feature>
<accession>A0A437K5H6</accession>
<feature type="transmembrane region" description="Helical" evidence="1">
    <location>
        <begin position="32"/>
        <end position="52"/>
    </location>
</feature>
<feature type="transmembrane region" description="Helical" evidence="1">
    <location>
        <begin position="130"/>
        <end position="150"/>
    </location>
</feature>
<dbReference type="EMBL" id="RZTZ01000013">
    <property type="protein sequence ID" value="RVT58250.1"/>
    <property type="molecule type" value="Genomic_DNA"/>
</dbReference>
<dbReference type="AlphaFoldDB" id="A0A437K5H6"/>
<dbReference type="InterPro" id="IPR048147">
    <property type="entry name" value="CBO0543-like"/>
</dbReference>
<keyword evidence="1" id="KW-0472">Membrane</keyword>
<name>A0A437K5H6_9BACI</name>
<comment type="caution">
    <text evidence="2">The sequence shown here is derived from an EMBL/GenBank/DDBJ whole genome shotgun (WGS) entry which is preliminary data.</text>
</comment>
<reference evidence="2 3" key="1">
    <citation type="submission" date="2019-01" db="EMBL/GenBank/DDBJ databases">
        <title>Bacillus sp. M5HDSG1-1, whole genome shotgun sequence.</title>
        <authorList>
            <person name="Tuo L."/>
        </authorList>
    </citation>
    <scope>NUCLEOTIDE SEQUENCE [LARGE SCALE GENOMIC DNA]</scope>
    <source>
        <strain evidence="2 3">M5HDSG1-1</strain>
    </source>
</reference>
<evidence type="ECO:0000313" key="3">
    <source>
        <dbReference type="Proteomes" id="UP000288024"/>
    </source>
</evidence>
<dbReference type="Proteomes" id="UP000288024">
    <property type="component" value="Unassembled WGS sequence"/>
</dbReference>
<protein>
    <submittedName>
        <fullName evidence="2">Uncharacterized protein</fullName>
    </submittedName>
</protein>
<proteinExistence type="predicted"/>
<dbReference type="NCBIfam" id="NF041644">
    <property type="entry name" value="CBO0543_fam"/>
    <property type="match status" value="1"/>
</dbReference>
<keyword evidence="3" id="KW-1185">Reference proteome</keyword>
<gene>
    <name evidence="2" type="ORF">EM808_22290</name>
</gene>
<keyword evidence="1" id="KW-0812">Transmembrane</keyword>
<sequence>MVVDRFILASILVISIIIAWRFIPKEKARDAFILYLVIQFITWPTGLLVVEMKWIEYPIQLLPDDNHDYKSSIYFEFFLFPLTAILFNFHYPETKKLLFQVLYYLLIAGFFTAIEFMLERYTKLVEYHQWQWYWSYSSVIFVLFLSHIYYQWFKKGLG</sequence>